<organism evidence="1 2">
    <name type="scientific">Muricoccus nepalensis</name>
    <dbReference type="NCBI Taxonomy" id="1854500"/>
    <lineage>
        <taxon>Bacteria</taxon>
        <taxon>Pseudomonadati</taxon>
        <taxon>Pseudomonadota</taxon>
        <taxon>Alphaproteobacteria</taxon>
        <taxon>Acetobacterales</taxon>
        <taxon>Roseomonadaceae</taxon>
        <taxon>Muricoccus</taxon>
    </lineage>
</organism>
<evidence type="ECO:0000313" key="1">
    <source>
        <dbReference type="EMBL" id="TPG60455.1"/>
    </source>
</evidence>
<dbReference type="Proteomes" id="UP000317078">
    <property type="component" value="Unassembled WGS sequence"/>
</dbReference>
<evidence type="ECO:0000313" key="2">
    <source>
        <dbReference type="Proteomes" id="UP000317078"/>
    </source>
</evidence>
<reference evidence="1 2" key="1">
    <citation type="journal article" date="2019" name="Environ. Microbiol.">
        <title>Species interactions and distinct microbial communities in high Arctic permafrost affected cryosols are associated with the CH4 and CO2 gas fluxes.</title>
        <authorList>
            <person name="Altshuler I."/>
            <person name="Hamel J."/>
            <person name="Turney S."/>
            <person name="Magnuson E."/>
            <person name="Levesque R."/>
            <person name="Greer C."/>
            <person name="Whyte L.G."/>
        </authorList>
    </citation>
    <scope>NUCLEOTIDE SEQUENCE [LARGE SCALE GENOMIC DNA]</scope>
    <source>
        <strain evidence="1 2">S9.3B</strain>
    </source>
</reference>
<keyword evidence="2" id="KW-1185">Reference proteome</keyword>
<dbReference type="AlphaFoldDB" id="A0A502GEY0"/>
<accession>A0A502GEY0</accession>
<gene>
    <name evidence="1" type="ORF">EAH89_03545</name>
</gene>
<comment type="caution">
    <text evidence="1">The sequence shown here is derived from an EMBL/GenBank/DDBJ whole genome shotgun (WGS) entry which is preliminary data.</text>
</comment>
<dbReference type="EMBL" id="RCZP01000002">
    <property type="protein sequence ID" value="TPG60455.1"/>
    <property type="molecule type" value="Genomic_DNA"/>
</dbReference>
<dbReference type="OrthoDB" id="9954441at2"/>
<protein>
    <submittedName>
        <fullName evidence="1">Uncharacterized protein</fullName>
    </submittedName>
</protein>
<name>A0A502GEY0_9PROT</name>
<sequence>MNEPALGSAAPPPAWTSSIAVHHADDATADPRAALTRGLRAAHATGLALAEAAEGWILAAEADDLAEAFATLQRDAEEAVHRVEYILAGLRKGARGGTSWIGPAAAPAAAMAATLERVAQETLRLESLAHDLAEYQAARLLRMSAEEYQASARRLAALSSEEAP</sequence>
<dbReference type="RefSeq" id="WP_140881383.1">
    <property type="nucleotide sequence ID" value="NZ_RCZP01000002.1"/>
</dbReference>
<proteinExistence type="predicted"/>